<keyword evidence="1" id="KW-0812">Transmembrane</keyword>
<gene>
    <name evidence="2" type="ORF">OCBIM_22010136mg</name>
</gene>
<evidence type="ECO:0000256" key="1">
    <source>
        <dbReference type="SAM" id="Phobius"/>
    </source>
</evidence>
<accession>A0A0L8FRH4</accession>
<evidence type="ECO:0000313" key="2">
    <source>
        <dbReference type="EMBL" id="KOF67242.1"/>
    </source>
</evidence>
<sequence>MCVKTRDIDSRQNPHFVLFSPSSFLFCFSLLFAILPLLYSSSSFSSLFIPSFFLLYFSPPFPSLFFLSFPFSIHPLLISPPYSLQHSSSFSFKLILLFSDFSKSAFVSRNQ</sequence>
<name>A0A0L8FRH4_OCTBM</name>
<keyword evidence="1" id="KW-1133">Transmembrane helix</keyword>
<dbReference type="EMBL" id="KQ427275">
    <property type="protein sequence ID" value="KOF67242.1"/>
    <property type="molecule type" value="Genomic_DNA"/>
</dbReference>
<organism evidence="2">
    <name type="scientific">Octopus bimaculoides</name>
    <name type="common">California two-spotted octopus</name>
    <dbReference type="NCBI Taxonomy" id="37653"/>
    <lineage>
        <taxon>Eukaryota</taxon>
        <taxon>Metazoa</taxon>
        <taxon>Spiralia</taxon>
        <taxon>Lophotrochozoa</taxon>
        <taxon>Mollusca</taxon>
        <taxon>Cephalopoda</taxon>
        <taxon>Coleoidea</taxon>
        <taxon>Octopodiformes</taxon>
        <taxon>Octopoda</taxon>
        <taxon>Incirrata</taxon>
        <taxon>Octopodidae</taxon>
        <taxon>Octopus</taxon>
    </lineage>
</organism>
<keyword evidence="1" id="KW-0472">Membrane</keyword>
<reference evidence="2" key="1">
    <citation type="submission" date="2015-07" db="EMBL/GenBank/DDBJ databases">
        <title>MeaNS - Measles Nucleotide Surveillance Program.</title>
        <authorList>
            <person name="Tran T."/>
            <person name="Druce J."/>
        </authorList>
    </citation>
    <scope>NUCLEOTIDE SEQUENCE</scope>
    <source>
        <strain evidence="2">UCB-OBI-ISO-001</strain>
        <tissue evidence="2">Gonad</tissue>
    </source>
</reference>
<feature type="transmembrane region" description="Helical" evidence="1">
    <location>
        <begin position="16"/>
        <end position="39"/>
    </location>
</feature>
<protein>
    <submittedName>
        <fullName evidence="2">Uncharacterized protein</fullName>
    </submittedName>
</protein>
<proteinExistence type="predicted"/>
<feature type="transmembrane region" description="Helical" evidence="1">
    <location>
        <begin position="59"/>
        <end position="78"/>
    </location>
</feature>
<dbReference type="AlphaFoldDB" id="A0A0L8FRH4"/>